<evidence type="ECO:0000313" key="3">
    <source>
        <dbReference type="Proteomes" id="UP000311382"/>
    </source>
</evidence>
<gene>
    <name evidence="2" type="ORF">DMC30DRAFT_397992</name>
</gene>
<accession>A0A5C5FVP0</accession>
<evidence type="ECO:0000313" key="2">
    <source>
        <dbReference type="EMBL" id="TNY20306.1"/>
    </source>
</evidence>
<proteinExistence type="predicted"/>
<dbReference type="Proteomes" id="UP000311382">
    <property type="component" value="Unassembled WGS sequence"/>
</dbReference>
<feature type="compositionally biased region" description="Basic and acidic residues" evidence="1">
    <location>
        <begin position="332"/>
        <end position="353"/>
    </location>
</feature>
<dbReference type="OrthoDB" id="10660951at2759"/>
<protein>
    <submittedName>
        <fullName evidence="2">Uncharacterized protein</fullName>
    </submittedName>
</protein>
<dbReference type="EMBL" id="SOZI01000070">
    <property type="protein sequence ID" value="TNY20306.1"/>
    <property type="molecule type" value="Genomic_DNA"/>
</dbReference>
<name>A0A5C5FVP0_9BASI</name>
<sequence>MPLGARRSNSSDEDPLFRRLLLLYEWMQPSIEWRMRQRAQSATNSFRNDWHKLLPTEREDVVDLLVSRYCLLQADPKHIESWDMLGYQFLCRKVKKADASIKGADAHNEVNVLRGFAVQIERACPSPEVEAWKRRFFGDEGVTATKLLRIPLDAWIVLRKELEQTLELVRLLPLHHRPPQLVQLGETTARVAEQPPHLPQGGAVGPPLLARGRVVRASQRAQASLGDQVGPRASLLGVRDAQGDGALPTAAEHRERALRSHHARPPPGPAGPGVFARRRSAPWDAWSCQATHHLAGSRHARPPSPGHAQLAQLGTPSPGLGAPRRRRHGSRDRRPFRTDAEEPPAVRRTERSVARRQCRSGSSLGDGAGAELRGGAS</sequence>
<keyword evidence="3" id="KW-1185">Reference proteome</keyword>
<reference evidence="2 3" key="1">
    <citation type="submission" date="2019-03" db="EMBL/GenBank/DDBJ databases">
        <title>Rhodosporidium diobovatum UCD-FST 08-225 genome sequencing, assembly, and annotation.</title>
        <authorList>
            <person name="Fakankun I.U."/>
            <person name="Fristensky B."/>
            <person name="Levin D.B."/>
        </authorList>
    </citation>
    <scope>NUCLEOTIDE SEQUENCE [LARGE SCALE GENOMIC DNA]</scope>
    <source>
        <strain evidence="2 3">UCD-FST 08-225</strain>
    </source>
</reference>
<feature type="region of interest" description="Disordered" evidence="1">
    <location>
        <begin position="251"/>
        <end position="276"/>
    </location>
</feature>
<organism evidence="2 3">
    <name type="scientific">Rhodotorula diobovata</name>
    <dbReference type="NCBI Taxonomy" id="5288"/>
    <lineage>
        <taxon>Eukaryota</taxon>
        <taxon>Fungi</taxon>
        <taxon>Dikarya</taxon>
        <taxon>Basidiomycota</taxon>
        <taxon>Pucciniomycotina</taxon>
        <taxon>Microbotryomycetes</taxon>
        <taxon>Sporidiobolales</taxon>
        <taxon>Sporidiobolaceae</taxon>
        <taxon>Rhodotorula</taxon>
    </lineage>
</organism>
<comment type="caution">
    <text evidence="2">The sequence shown here is derived from an EMBL/GenBank/DDBJ whole genome shotgun (WGS) entry which is preliminary data.</text>
</comment>
<evidence type="ECO:0000256" key="1">
    <source>
        <dbReference type="SAM" id="MobiDB-lite"/>
    </source>
</evidence>
<dbReference type="AlphaFoldDB" id="A0A5C5FVP0"/>
<feature type="region of interest" description="Disordered" evidence="1">
    <location>
        <begin position="294"/>
        <end position="377"/>
    </location>
</feature>